<feature type="region of interest" description="Disordered" evidence="1">
    <location>
        <begin position="301"/>
        <end position="429"/>
    </location>
</feature>
<dbReference type="EMBL" id="JAATEP010000042">
    <property type="protein sequence ID" value="NJP95790.1"/>
    <property type="molecule type" value="Genomic_DNA"/>
</dbReference>
<accession>A0ABX1BDC8</accession>
<feature type="region of interest" description="Disordered" evidence="1">
    <location>
        <begin position="178"/>
        <end position="197"/>
    </location>
</feature>
<feature type="region of interest" description="Disordered" evidence="1">
    <location>
        <begin position="204"/>
        <end position="286"/>
    </location>
</feature>
<gene>
    <name evidence="2" type="ORF">HCN51_41245</name>
</gene>
<name>A0ABX1BDC8_9ACTN</name>
<sequence length="429" mass="42952">MPEPTPIKNGCLQGGNPTLYGGRDAIKALVMGTRPEEFGHVADGYLATSRLLTTAITTLGDAAARLVADGNWGGESAKAMLTRMNRLQTYLMALRDAVDRVPPSLQTVSQALTSAKERFEQETAPHNYYAMGSGSPDNGDGRAKEFMTRLNGAFHNAHTALPDRLPWDAQLASPAPYLPPAERPVTPVSGGDLPYEDTVPVRSATQLAQHSGGQATTAPQPYQPAGYQATPGAQPPGGNLAASAQPPTVPAPVGAGQLSGLTPGQGQAGATPGSVPGNMPGGATAGGVPGTAAGVAGPYAGAGQPATARPSLTPATPSARPGLKSPAGEPAQGPVVSPFRDPSTASAAQGAGPSVRPGSVPVVDGSWPATRPPATGAEPAAPGTAGAPFLPFGGAAPQEGRPAGRATPARSADDDFFRPVIEAGPPVVG</sequence>
<proteinExistence type="predicted"/>
<feature type="compositionally biased region" description="Polar residues" evidence="1">
    <location>
        <begin position="204"/>
        <end position="220"/>
    </location>
</feature>
<evidence type="ECO:0008006" key="4">
    <source>
        <dbReference type="Google" id="ProtNLM"/>
    </source>
</evidence>
<organism evidence="2 3">
    <name type="scientific">Nonomuraea composti</name>
    <dbReference type="NCBI Taxonomy" id="2720023"/>
    <lineage>
        <taxon>Bacteria</taxon>
        <taxon>Bacillati</taxon>
        <taxon>Actinomycetota</taxon>
        <taxon>Actinomycetes</taxon>
        <taxon>Streptosporangiales</taxon>
        <taxon>Streptosporangiaceae</taxon>
        <taxon>Nonomuraea</taxon>
    </lineage>
</organism>
<dbReference type="Proteomes" id="UP000696294">
    <property type="component" value="Unassembled WGS sequence"/>
</dbReference>
<reference evidence="2 3" key="1">
    <citation type="submission" date="2020-03" db="EMBL/GenBank/DDBJ databases">
        <title>WGS of actinomycetes isolated from Thailand.</title>
        <authorList>
            <person name="Thawai C."/>
        </authorList>
    </citation>
    <scope>NUCLEOTIDE SEQUENCE [LARGE SCALE GENOMIC DNA]</scope>
    <source>
        <strain evidence="2 3">FMUSA5-5</strain>
    </source>
</reference>
<evidence type="ECO:0000313" key="2">
    <source>
        <dbReference type="EMBL" id="NJP95790.1"/>
    </source>
</evidence>
<dbReference type="RefSeq" id="WP_168017474.1">
    <property type="nucleotide sequence ID" value="NZ_JAATEP010000042.1"/>
</dbReference>
<keyword evidence="3" id="KW-1185">Reference proteome</keyword>
<comment type="caution">
    <text evidence="2">The sequence shown here is derived from an EMBL/GenBank/DDBJ whole genome shotgun (WGS) entry which is preliminary data.</text>
</comment>
<evidence type="ECO:0000256" key="1">
    <source>
        <dbReference type="SAM" id="MobiDB-lite"/>
    </source>
</evidence>
<dbReference type="Gene3D" id="1.20.1260.20">
    <property type="entry name" value="PPE superfamily"/>
    <property type="match status" value="1"/>
</dbReference>
<feature type="compositionally biased region" description="Low complexity" evidence="1">
    <location>
        <begin position="352"/>
        <end position="397"/>
    </location>
</feature>
<feature type="region of interest" description="Disordered" evidence="1">
    <location>
        <begin position="123"/>
        <end position="144"/>
    </location>
</feature>
<protein>
    <recommendedName>
        <fullName evidence="4">PPE domain-containing protein</fullName>
    </recommendedName>
</protein>
<evidence type="ECO:0000313" key="3">
    <source>
        <dbReference type="Proteomes" id="UP000696294"/>
    </source>
</evidence>
<dbReference type="InterPro" id="IPR038332">
    <property type="entry name" value="PPE_sf"/>
</dbReference>